<comment type="similarity">
    <text evidence="1">Belongs to the short-chain dehydrogenases/reductases (SDR) family.</text>
</comment>
<proteinExistence type="inferred from homology"/>
<dbReference type="PRINTS" id="PR00080">
    <property type="entry name" value="SDRFAMILY"/>
</dbReference>
<dbReference type="InterPro" id="IPR002347">
    <property type="entry name" value="SDR_fam"/>
</dbReference>
<protein>
    <submittedName>
        <fullName evidence="3">Short-chain dehydrogenase</fullName>
    </submittedName>
</protein>
<dbReference type="FunFam" id="3.40.50.720:FF:000084">
    <property type="entry name" value="Short-chain dehydrogenase reductase"/>
    <property type="match status" value="1"/>
</dbReference>
<dbReference type="PANTHER" id="PTHR43639:SF1">
    <property type="entry name" value="SHORT-CHAIN DEHYDROGENASE_REDUCTASE FAMILY PROTEIN"/>
    <property type="match status" value="1"/>
</dbReference>
<sequence length="253" mass="26305">MGSLKGKVAIVTGAGQGVGQGIALALAGEGASVAVLGRTMAKLETTCDLLRERGAEAEAFLCEVSDTEAVRAVVTEVVSRFGGVDILVNNAYAGSYGPLLSMSDADFQKGFLTAPFAAFAFMTACHPHMKRRGGGNIVNLVSSAMVRWDPATYGAYAAAKQALRSLTRTAAAEWGADGIRANSIAPHALSPGLKRWMEAKPAEAEEFCRQIPLGYVGDCEQDIGQAVVALVGPGMRYLTGATLPLDGGQAYFG</sequence>
<dbReference type="PROSITE" id="PS00061">
    <property type="entry name" value="ADH_SHORT"/>
    <property type="match status" value="1"/>
</dbReference>
<keyword evidence="2" id="KW-0560">Oxidoreductase</keyword>
<dbReference type="InterPro" id="IPR020904">
    <property type="entry name" value="Sc_DH/Rdtase_CS"/>
</dbReference>
<evidence type="ECO:0000256" key="2">
    <source>
        <dbReference type="ARBA" id="ARBA00023002"/>
    </source>
</evidence>
<comment type="caution">
    <text evidence="3">The sequence shown here is derived from an EMBL/GenBank/DDBJ whole genome shotgun (WGS) entry which is preliminary data.</text>
</comment>
<dbReference type="Pfam" id="PF13561">
    <property type="entry name" value="adh_short_C2"/>
    <property type="match status" value="1"/>
</dbReference>
<dbReference type="GO" id="GO:0016491">
    <property type="term" value="F:oxidoreductase activity"/>
    <property type="evidence" value="ECO:0007669"/>
    <property type="project" value="UniProtKB-KW"/>
</dbReference>
<dbReference type="RefSeq" id="WP_271217069.1">
    <property type="nucleotide sequence ID" value="NZ_BAAAVD010000059.1"/>
</dbReference>
<keyword evidence="4" id="KW-1185">Reference proteome</keyword>
<name>A0A9W6HZK4_9ACTN</name>
<gene>
    <name evidence="3" type="ORF">GCM10017600_19690</name>
</gene>
<evidence type="ECO:0000313" key="3">
    <source>
        <dbReference type="EMBL" id="GLK08564.1"/>
    </source>
</evidence>
<dbReference type="PRINTS" id="PR00081">
    <property type="entry name" value="GDHRDH"/>
</dbReference>
<dbReference type="Gene3D" id="3.40.50.720">
    <property type="entry name" value="NAD(P)-binding Rossmann-like Domain"/>
    <property type="match status" value="1"/>
</dbReference>
<dbReference type="SUPFAM" id="SSF51735">
    <property type="entry name" value="NAD(P)-binding Rossmann-fold domains"/>
    <property type="match status" value="1"/>
</dbReference>
<evidence type="ECO:0000313" key="4">
    <source>
        <dbReference type="Proteomes" id="UP001143474"/>
    </source>
</evidence>
<accession>A0A9W6HZK4</accession>
<dbReference type="InterPro" id="IPR036291">
    <property type="entry name" value="NAD(P)-bd_dom_sf"/>
</dbReference>
<evidence type="ECO:0000256" key="1">
    <source>
        <dbReference type="ARBA" id="ARBA00006484"/>
    </source>
</evidence>
<organism evidence="3 4">
    <name type="scientific">Streptosporangium carneum</name>
    <dbReference type="NCBI Taxonomy" id="47481"/>
    <lineage>
        <taxon>Bacteria</taxon>
        <taxon>Bacillati</taxon>
        <taxon>Actinomycetota</taxon>
        <taxon>Actinomycetes</taxon>
        <taxon>Streptosporangiales</taxon>
        <taxon>Streptosporangiaceae</taxon>
        <taxon>Streptosporangium</taxon>
    </lineage>
</organism>
<dbReference type="PANTHER" id="PTHR43639">
    <property type="entry name" value="OXIDOREDUCTASE, SHORT-CHAIN DEHYDROGENASE/REDUCTASE FAMILY (AFU_ORTHOLOGUE AFUA_5G02870)"/>
    <property type="match status" value="1"/>
</dbReference>
<reference evidence="3" key="2">
    <citation type="submission" date="2023-01" db="EMBL/GenBank/DDBJ databases">
        <authorList>
            <person name="Sun Q."/>
            <person name="Evtushenko L."/>
        </authorList>
    </citation>
    <scope>NUCLEOTIDE SEQUENCE</scope>
    <source>
        <strain evidence="3">VKM Ac-2007</strain>
    </source>
</reference>
<reference evidence="3" key="1">
    <citation type="journal article" date="2014" name="Int. J. Syst. Evol. Microbiol.">
        <title>Complete genome sequence of Corynebacterium casei LMG S-19264T (=DSM 44701T), isolated from a smear-ripened cheese.</title>
        <authorList>
            <consortium name="US DOE Joint Genome Institute (JGI-PGF)"/>
            <person name="Walter F."/>
            <person name="Albersmeier A."/>
            <person name="Kalinowski J."/>
            <person name="Ruckert C."/>
        </authorList>
    </citation>
    <scope>NUCLEOTIDE SEQUENCE</scope>
    <source>
        <strain evidence="3">VKM Ac-2007</strain>
    </source>
</reference>
<dbReference type="AlphaFoldDB" id="A0A9W6HZK4"/>
<dbReference type="CDD" id="cd05233">
    <property type="entry name" value="SDR_c"/>
    <property type="match status" value="1"/>
</dbReference>
<dbReference type="Proteomes" id="UP001143474">
    <property type="component" value="Unassembled WGS sequence"/>
</dbReference>
<dbReference type="EMBL" id="BSEV01000003">
    <property type="protein sequence ID" value="GLK08564.1"/>
    <property type="molecule type" value="Genomic_DNA"/>
</dbReference>